<dbReference type="RefSeq" id="XP_069204214.1">
    <property type="nucleotide sequence ID" value="XM_069340740.1"/>
</dbReference>
<dbReference type="PANTHER" id="PTHR11010:SF23">
    <property type="entry name" value="SERINE PEPTIDASE"/>
    <property type="match status" value="1"/>
</dbReference>
<reference evidence="7 8" key="1">
    <citation type="submission" date="2024-07" db="EMBL/GenBank/DDBJ databases">
        <title>Draft sequence of the Neodothiora populina.</title>
        <authorList>
            <person name="Drown D.D."/>
            <person name="Schuette U.S."/>
            <person name="Buechlein A.B."/>
            <person name="Rusch D.R."/>
            <person name="Winton L.W."/>
            <person name="Adams G.A."/>
        </authorList>
    </citation>
    <scope>NUCLEOTIDE SEQUENCE [LARGE SCALE GENOMIC DNA]</scope>
    <source>
        <strain evidence="7 8">CPC 39397</strain>
    </source>
</reference>
<evidence type="ECO:0000256" key="2">
    <source>
        <dbReference type="ARBA" id="ARBA00022670"/>
    </source>
</evidence>
<protein>
    <recommendedName>
        <fullName evidence="9">Serine peptidase</fullName>
    </recommendedName>
</protein>
<evidence type="ECO:0000256" key="4">
    <source>
        <dbReference type="ARBA" id="ARBA00022801"/>
    </source>
</evidence>
<dbReference type="PANTHER" id="PTHR11010">
    <property type="entry name" value="PROTEASE S28 PRO-X CARBOXYPEPTIDASE-RELATED"/>
    <property type="match status" value="1"/>
</dbReference>
<evidence type="ECO:0008006" key="9">
    <source>
        <dbReference type="Google" id="ProtNLM"/>
    </source>
</evidence>
<name>A0ABR3PPD9_9PEZI</name>
<keyword evidence="4" id="KW-0378">Hydrolase</keyword>
<evidence type="ECO:0000256" key="1">
    <source>
        <dbReference type="ARBA" id="ARBA00011079"/>
    </source>
</evidence>
<keyword evidence="8" id="KW-1185">Reference proteome</keyword>
<dbReference type="EMBL" id="JBFMKM010000003">
    <property type="protein sequence ID" value="KAL1311365.1"/>
    <property type="molecule type" value="Genomic_DNA"/>
</dbReference>
<dbReference type="Pfam" id="PF05577">
    <property type="entry name" value="Peptidase_S28"/>
    <property type="match status" value="2"/>
</dbReference>
<comment type="similarity">
    <text evidence="1">Belongs to the peptidase S28 family.</text>
</comment>
<evidence type="ECO:0000256" key="3">
    <source>
        <dbReference type="ARBA" id="ARBA00022729"/>
    </source>
</evidence>
<evidence type="ECO:0000313" key="7">
    <source>
        <dbReference type="EMBL" id="KAL1311365.1"/>
    </source>
</evidence>
<evidence type="ECO:0000313" key="8">
    <source>
        <dbReference type="Proteomes" id="UP001562354"/>
    </source>
</evidence>
<organism evidence="7 8">
    <name type="scientific">Neodothiora populina</name>
    <dbReference type="NCBI Taxonomy" id="2781224"/>
    <lineage>
        <taxon>Eukaryota</taxon>
        <taxon>Fungi</taxon>
        <taxon>Dikarya</taxon>
        <taxon>Ascomycota</taxon>
        <taxon>Pezizomycotina</taxon>
        <taxon>Dothideomycetes</taxon>
        <taxon>Dothideomycetidae</taxon>
        <taxon>Dothideales</taxon>
        <taxon>Dothioraceae</taxon>
        <taxon>Neodothiora</taxon>
    </lineage>
</organism>
<dbReference type="GeneID" id="95975239"/>
<keyword evidence="3 6" id="KW-0732">Signal</keyword>
<dbReference type="SUPFAM" id="SSF53474">
    <property type="entry name" value="alpha/beta-Hydrolases"/>
    <property type="match status" value="1"/>
</dbReference>
<dbReference type="InterPro" id="IPR008758">
    <property type="entry name" value="Peptidase_S28"/>
</dbReference>
<dbReference type="Gene3D" id="3.40.50.1820">
    <property type="entry name" value="alpha/beta hydrolase"/>
    <property type="match status" value="2"/>
</dbReference>
<comment type="caution">
    <text evidence="7">The sequence shown here is derived from an EMBL/GenBank/DDBJ whole genome shotgun (WGS) entry which is preliminary data.</text>
</comment>
<dbReference type="Proteomes" id="UP001562354">
    <property type="component" value="Unassembled WGS sequence"/>
</dbReference>
<evidence type="ECO:0000256" key="6">
    <source>
        <dbReference type="SAM" id="SignalP"/>
    </source>
</evidence>
<dbReference type="InterPro" id="IPR029058">
    <property type="entry name" value="AB_hydrolase_fold"/>
</dbReference>
<evidence type="ECO:0000256" key="5">
    <source>
        <dbReference type="ARBA" id="ARBA00023180"/>
    </source>
</evidence>
<sequence length="539" mass="59531">MQLLKVAASLALLLTASPALAGKPDKSGTRDFAKRQWKSHMHLQGWERHPVFHSNATTGNATFEQYIDHKNPDLGTFSQLYFWSTEFWGGPGSPIVIFTPGEVAASGYTGYLTNRTTTGVVAQKIGAAVIIVEHRYWGQSSPVDVLSTKNMQYLTLENSISDLNHFAQTVRLPFDPRRASRPQKAPWVLMGGSYSGALSAWTASTQPGTFWAYHASSAPVQAISDYWQYFVPVQEGMPQNCSKDVSLVVDHVDAVFHNGTADEQYALKAMFGLGDLEHYDDFAAALENGPWLWQGNQFYLNSGFFYFCDAVENATPNGTVPGAEGVGLEKALAGYASWFNTTMLPGFCASYGYADWQGQYSIGCFDTYNASSPQYTDMSLSNGFDRQWTWFLCNEPFGYWQDGAPSDRPSIVSRLVDAQYWIRQCPLSFPPEDGYTFGIAKGETEDEVNSYTKGWDIAHPRLLYVNGDYDPWREASVSSEFRDGGKLASTADHPVVIVPGGFHTSDLLTRNAQSNAGAATAIDAVVAQLKAWVDEFPKK</sequence>
<accession>A0ABR3PPD9</accession>
<keyword evidence="2" id="KW-0645">Protease</keyword>
<keyword evidence="5" id="KW-0325">Glycoprotein</keyword>
<feature type="signal peptide" evidence="6">
    <location>
        <begin position="1"/>
        <end position="21"/>
    </location>
</feature>
<feature type="chain" id="PRO_5047325719" description="Serine peptidase" evidence="6">
    <location>
        <begin position="22"/>
        <end position="539"/>
    </location>
</feature>
<proteinExistence type="inferred from homology"/>
<gene>
    <name evidence="7" type="ORF">AAFC00_001536</name>
</gene>